<accession>M8ALC1</accession>
<keyword evidence="9 12" id="KW-0408">Iron</keyword>
<comment type="subcellular location">
    <subcellularLocation>
        <location evidence="2">Membrane</location>
        <topology evidence="2">Single-pass membrane protein</topology>
    </subcellularLocation>
</comment>
<keyword evidence="11" id="KW-0472">Membrane</keyword>
<dbReference type="InterPro" id="IPR002401">
    <property type="entry name" value="Cyt_P450_E_grp-I"/>
</dbReference>
<evidence type="ECO:0000256" key="3">
    <source>
        <dbReference type="ARBA" id="ARBA00010617"/>
    </source>
</evidence>
<keyword evidence="5" id="KW-0812">Transmembrane</keyword>
<keyword evidence="6 12" id="KW-0479">Metal-binding</keyword>
<evidence type="ECO:0000256" key="11">
    <source>
        <dbReference type="ARBA" id="ARBA00023136"/>
    </source>
</evidence>
<dbReference type="InterPro" id="IPR052306">
    <property type="entry name" value="CYP450_71D"/>
</dbReference>
<dbReference type="GO" id="GO:0004497">
    <property type="term" value="F:monooxygenase activity"/>
    <property type="evidence" value="ECO:0007669"/>
    <property type="project" value="UniProtKB-KW"/>
</dbReference>
<evidence type="ECO:0000256" key="4">
    <source>
        <dbReference type="ARBA" id="ARBA00022617"/>
    </source>
</evidence>
<feature type="binding site" description="axial binding residue" evidence="12">
    <location>
        <position position="132"/>
    </location>
    <ligand>
        <name>heme</name>
        <dbReference type="ChEBI" id="CHEBI:30413"/>
    </ligand>
    <ligandPart>
        <name>Fe</name>
        <dbReference type="ChEBI" id="CHEBI:18248"/>
    </ligandPart>
</feature>
<evidence type="ECO:0000256" key="7">
    <source>
        <dbReference type="ARBA" id="ARBA00022989"/>
    </source>
</evidence>
<keyword evidence="7" id="KW-1133">Transmembrane helix</keyword>
<dbReference type="Gene3D" id="1.10.630.10">
    <property type="entry name" value="Cytochrome P450"/>
    <property type="match status" value="1"/>
</dbReference>
<dbReference type="GO" id="GO:0016705">
    <property type="term" value="F:oxidoreductase activity, acting on paired donors, with incorporation or reduction of molecular oxygen"/>
    <property type="evidence" value="ECO:0007669"/>
    <property type="project" value="InterPro"/>
</dbReference>
<dbReference type="SUPFAM" id="SSF48264">
    <property type="entry name" value="Cytochrome P450"/>
    <property type="match status" value="1"/>
</dbReference>
<evidence type="ECO:0000256" key="9">
    <source>
        <dbReference type="ARBA" id="ARBA00023004"/>
    </source>
</evidence>
<keyword evidence="8 13" id="KW-0560">Oxidoreductase</keyword>
<sequence length="235" mass="27088">MLEWSMAELMKNPRVMQKVQEEVRRVLKGQATVTEESLRSLNYLHLVIKETLRLHPPVPLLLPRECGAPCQILGCDLPVGATVLVNVWAISRDSMHWDRPEEFMPERFEVNNIDFKGVDFEYTPFGAGRRMCPGMTFGLANMELALASLLYHFDWELPHGMAPTDLDMTEIDMHANREDIEFEYLISCFFSELKVTPPLVDAYDLFYFKVSTVSPKMNQSIKGQDFYNQKAIEFA</sequence>
<evidence type="ECO:0000256" key="12">
    <source>
        <dbReference type="PIRSR" id="PIRSR602401-1"/>
    </source>
</evidence>
<reference evidence="14" key="1">
    <citation type="submission" date="2015-06" db="UniProtKB">
        <authorList>
            <consortium name="EnsemblPlants"/>
        </authorList>
    </citation>
    <scope>IDENTIFICATION</scope>
</reference>
<keyword evidence="4 12" id="KW-0349">Heme</keyword>
<dbReference type="InterPro" id="IPR017972">
    <property type="entry name" value="Cyt_P450_CS"/>
</dbReference>
<evidence type="ECO:0000256" key="1">
    <source>
        <dbReference type="ARBA" id="ARBA00001971"/>
    </source>
</evidence>
<evidence type="ECO:0000256" key="8">
    <source>
        <dbReference type="ARBA" id="ARBA00023002"/>
    </source>
</evidence>
<dbReference type="AlphaFoldDB" id="M8ALC1"/>
<comment type="similarity">
    <text evidence="3 13">Belongs to the cytochrome P450 family.</text>
</comment>
<dbReference type="PANTHER" id="PTHR47953">
    <property type="entry name" value="OS08G0105600 PROTEIN"/>
    <property type="match status" value="1"/>
</dbReference>
<dbReference type="PANTHER" id="PTHR47953:SF19">
    <property type="entry name" value="OS06G0641600 PROTEIN"/>
    <property type="match status" value="1"/>
</dbReference>
<protein>
    <submittedName>
        <fullName evidence="14">Cytochrome P450 71D8</fullName>
    </submittedName>
</protein>
<evidence type="ECO:0000256" key="2">
    <source>
        <dbReference type="ARBA" id="ARBA00004167"/>
    </source>
</evidence>
<dbReference type="PROSITE" id="PS00086">
    <property type="entry name" value="CYTOCHROME_P450"/>
    <property type="match status" value="1"/>
</dbReference>
<dbReference type="GO" id="GO:0005506">
    <property type="term" value="F:iron ion binding"/>
    <property type="evidence" value="ECO:0007669"/>
    <property type="project" value="InterPro"/>
</dbReference>
<dbReference type="GO" id="GO:0020037">
    <property type="term" value="F:heme binding"/>
    <property type="evidence" value="ECO:0007669"/>
    <property type="project" value="InterPro"/>
</dbReference>
<name>M8ALC1_AEGTA</name>
<dbReference type="EnsemblPlants" id="EMT05296">
    <property type="protein sequence ID" value="EMT05296"/>
    <property type="gene ID" value="F775_15133"/>
</dbReference>
<evidence type="ECO:0000313" key="14">
    <source>
        <dbReference type="EnsemblPlants" id="EMT05296"/>
    </source>
</evidence>
<dbReference type="FunFam" id="1.10.630.10:FF:000126">
    <property type="entry name" value="Predicted protein"/>
    <property type="match status" value="1"/>
</dbReference>
<dbReference type="Pfam" id="PF00067">
    <property type="entry name" value="p450"/>
    <property type="match status" value="1"/>
</dbReference>
<evidence type="ECO:0000256" key="13">
    <source>
        <dbReference type="RuleBase" id="RU000461"/>
    </source>
</evidence>
<proteinExistence type="inferred from homology"/>
<keyword evidence="10 13" id="KW-0503">Monooxygenase</keyword>
<dbReference type="PRINTS" id="PR00385">
    <property type="entry name" value="P450"/>
</dbReference>
<evidence type="ECO:0000256" key="6">
    <source>
        <dbReference type="ARBA" id="ARBA00022723"/>
    </source>
</evidence>
<evidence type="ECO:0000256" key="10">
    <source>
        <dbReference type="ARBA" id="ARBA00023033"/>
    </source>
</evidence>
<evidence type="ECO:0000256" key="5">
    <source>
        <dbReference type="ARBA" id="ARBA00022692"/>
    </source>
</evidence>
<comment type="cofactor">
    <cofactor evidence="1 12">
        <name>heme</name>
        <dbReference type="ChEBI" id="CHEBI:30413"/>
    </cofactor>
</comment>
<dbReference type="GO" id="GO:0016020">
    <property type="term" value="C:membrane"/>
    <property type="evidence" value="ECO:0007669"/>
    <property type="project" value="UniProtKB-SubCell"/>
</dbReference>
<dbReference type="PRINTS" id="PR00463">
    <property type="entry name" value="EP450I"/>
</dbReference>
<organism evidence="14">
    <name type="scientific">Aegilops tauschii</name>
    <name type="common">Tausch's goatgrass</name>
    <name type="synonym">Aegilops squarrosa</name>
    <dbReference type="NCBI Taxonomy" id="37682"/>
    <lineage>
        <taxon>Eukaryota</taxon>
        <taxon>Viridiplantae</taxon>
        <taxon>Streptophyta</taxon>
        <taxon>Embryophyta</taxon>
        <taxon>Tracheophyta</taxon>
        <taxon>Spermatophyta</taxon>
        <taxon>Magnoliopsida</taxon>
        <taxon>Liliopsida</taxon>
        <taxon>Poales</taxon>
        <taxon>Poaceae</taxon>
        <taxon>BOP clade</taxon>
        <taxon>Pooideae</taxon>
        <taxon>Triticodae</taxon>
        <taxon>Triticeae</taxon>
        <taxon>Triticinae</taxon>
        <taxon>Aegilops</taxon>
    </lineage>
</organism>
<dbReference type="InterPro" id="IPR001128">
    <property type="entry name" value="Cyt_P450"/>
</dbReference>
<dbReference type="InterPro" id="IPR036396">
    <property type="entry name" value="Cyt_P450_sf"/>
</dbReference>